<protein>
    <recommendedName>
        <fullName evidence="3">HPr-rel-A system PqqD family peptide chaperone</fullName>
    </recommendedName>
</protein>
<dbReference type="NCBIfam" id="TIGR04353">
    <property type="entry name" value="PqqD_rel_X"/>
    <property type="match status" value="1"/>
</dbReference>
<dbReference type="AlphaFoldDB" id="A0A097EHF8"/>
<organism evidence="1 2">
    <name type="scientific">Sphingomonas taxi</name>
    <dbReference type="NCBI Taxonomy" id="1549858"/>
    <lineage>
        <taxon>Bacteria</taxon>
        <taxon>Pseudomonadati</taxon>
        <taxon>Pseudomonadota</taxon>
        <taxon>Alphaproteobacteria</taxon>
        <taxon>Sphingomonadales</taxon>
        <taxon>Sphingomonadaceae</taxon>
        <taxon>Sphingomonas</taxon>
    </lineage>
</organism>
<reference evidence="1 2" key="1">
    <citation type="submission" date="2014-09" db="EMBL/GenBank/DDBJ databases">
        <title>Using Illumina technology Improving SMRT sequencing Genome Assembly by RASTools.</title>
        <authorList>
            <person name="Zhou Y."/>
            <person name="Ma T."/>
            <person name="Liu T."/>
        </authorList>
    </citation>
    <scope>NUCLEOTIDE SEQUENCE [LARGE SCALE GENOMIC DNA]</scope>
    <source>
        <strain evidence="1 2">ATCC 55669</strain>
    </source>
</reference>
<proteinExistence type="predicted"/>
<evidence type="ECO:0008006" key="3">
    <source>
        <dbReference type="Google" id="ProtNLM"/>
    </source>
</evidence>
<accession>A0A097EHF8</accession>
<dbReference type="STRING" id="1549858.MC45_11980"/>
<dbReference type="EMBL" id="CP009571">
    <property type="protein sequence ID" value="AIT06979.1"/>
    <property type="molecule type" value="Genomic_DNA"/>
</dbReference>
<evidence type="ECO:0000313" key="1">
    <source>
        <dbReference type="EMBL" id="AIT06979.1"/>
    </source>
</evidence>
<sequence length="88" mass="9398">MRYRAPADAALLTAELDAFTAVFHRPSGITHLLVSPAPEILALLADTTLDLETLLVRLGERYDLGDASRDALAARLDELVAAGLVEAL</sequence>
<evidence type="ECO:0000313" key="2">
    <source>
        <dbReference type="Proteomes" id="UP000033200"/>
    </source>
</evidence>
<dbReference type="Proteomes" id="UP000033200">
    <property type="component" value="Chromosome"/>
</dbReference>
<dbReference type="HOGENOM" id="CLU_186158_0_0_5"/>
<gene>
    <name evidence="1" type="ORF">MC45_11980</name>
</gene>
<dbReference type="InterPro" id="IPR027599">
    <property type="entry name" value="PqqD-rel_X"/>
</dbReference>
<name>A0A097EHF8_9SPHN</name>
<dbReference type="KEGG" id="stax:MC45_11980"/>
<keyword evidence="2" id="KW-1185">Reference proteome</keyword>
<dbReference type="RefSeq" id="WP_038663447.1">
    <property type="nucleotide sequence ID" value="NZ_CP009571.1"/>
</dbReference>
<dbReference type="eggNOG" id="ENOG5031BZK">
    <property type="taxonomic scope" value="Bacteria"/>
</dbReference>